<dbReference type="EMBL" id="KX810825">
    <property type="protein sequence ID" value="APA22831.1"/>
    <property type="molecule type" value="Genomic_DNA"/>
</dbReference>
<dbReference type="RefSeq" id="WP_001286760.1">
    <property type="nucleotide sequence ID" value="NC_024983.1"/>
</dbReference>
<evidence type="ECO:0000313" key="7">
    <source>
        <dbReference type="EMBL" id="HAB3533088.1"/>
    </source>
</evidence>
<keyword evidence="2 7" id="KW-0378">Hydrolase</keyword>
<organism evidence="7">
    <name type="scientific">Salmonella typhimurium</name>
    <dbReference type="NCBI Taxonomy" id="90371"/>
    <lineage>
        <taxon>Bacteria</taxon>
        <taxon>Pseudomonadati</taxon>
        <taxon>Pseudomonadota</taxon>
        <taxon>Gammaproteobacteria</taxon>
        <taxon>Enterobacterales</taxon>
        <taxon>Enterobacteriaceae</taxon>
        <taxon>Salmonella</taxon>
    </lineage>
</organism>
<dbReference type="SUPFAM" id="SSF51306">
    <property type="entry name" value="LexA/Signal peptidase"/>
    <property type="match status" value="1"/>
</dbReference>
<dbReference type="InterPro" id="IPR036286">
    <property type="entry name" value="LexA/Signal_pep-like_sf"/>
</dbReference>
<feature type="domain" description="Peptidase S26" evidence="3">
    <location>
        <begin position="17"/>
        <end position="169"/>
    </location>
</feature>
<dbReference type="GO" id="GO:0016020">
    <property type="term" value="C:membrane"/>
    <property type="evidence" value="ECO:0007669"/>
    <property type="project" value="UniProtKB-SubCell"/>
</dbReference>
<protein>
    <recommendedName>
        <fullName evidence="1 2">Signal peptidase I</fullName>
        <ecNumber evidence="2">3.4.21.89</ecNumber>
    </recommendedName>
</protein>
<evidence type="ECO:0000313" key="6">
    <source>
        <dbReference type="EMBL" id="EDA7614489.1"/>
    </source>
</evidence>
<reference evidence="7" key="4">
    <citation type="submission" date="2019-06" db="EMBL/GenBank/DDBJ databases">
        <authorList>
            <consortium name="NCBI Pathogen Detection Project"/>
        </authorList>
    </citation>
    <scope>NUCLEOTIDE SEQUENCE</scope>
    <source>
        <strain evidence="7">Salmonella enterica</strain>
    </source>
</reference>
<keyword evidence="2" id="KW-0472">Membrane</keyword>
<comment type="catalytic activity">
    <reaction evidence="2">
        <text>Cleavage of hydrophobic, N-terminal signal or leader sequences from secreted and periplasmic proteins.</text>
        <dbReference type="EC" id="3.4.21.89"/>
    </reaction>
</comment>
<evidence type="ECO:0000259" key="3">
    <source>
        <dbReference type="Pfam" id="PF10502"/>
    </source>
</evidence>
<keyword evidence="2" id="KW-0812">Transmembrane</keyword>
<keyword evidence="2" id="KW-0645">Protease</keyword>
<dbReference type="EMBL" id="AAHUQY010000025">
    <property type="protein sequence ID" value="ECA5343076.1"/>
    <property type="molecule type" value="Genomic_DNA"/>
</dbReference>
<keyword evidence="2" id="KW-1133">Transmembrane helix</keyword>
<reference evidence="7" key="2">
    <citation type="journal article" date="2018" name="Genome Biol.">
        <title>SKESA: strategic k-mer extension for scrupulous assemblies.</title>
        <authorList>
            <person name="Souvorov A."/>
            <person name="Agarwala R."/>
            <person name="Lipman D.J."/>
        </authorList>
    </citation>
    <scope>NUCLEOTIDE SEQUENCE</scope>
    <source>
        <strain evidence="7">Salmonella enterica</strain>
    </source>
</reference>
<dbReference type="AlphaFoldDB" id="A0A077W5R0"/>
<reference evidence="6" key="3">
    <citation type="submission" date="2018-07" db="EMBL/GenBank/DDBJ databases">
        <authorList>
            <person name="Ashton P.M."/>
            <person name="Dallman T."/>
            <person name="Nair S."/>
            <person name="De Pinna E."/>
            <person name="Peters T."/>
            <person name="Grant K."/>
        </authorList>
    </citation>
    <scope>NUCLEOTIDE SEQUENCE</scope>
    <source>
        <strain evidence="6">116039</strain>
        <strain evidence="5">582921</strain>
    </source>
</reference>
<dbReference type="GO" id="GO:0004252">
    <property type="term" value="F:serine-type endopeptidase activity"/>
    <property type="evidence" value="ECO:0007669"/>
    <property type="project" value="InterPro"/>
</dbReference>
<dbReference type="Gene3D" id="2.10.109.10">
    <property type="entry name" value="Umud Fragment, subunit A"/>
    <property type="match status" value="1"/>
</dbReference>
<comment type="caution">
    <text evidence="2">Lacks conserved residue(s) required for the propagation of feature annotation.</text>
</comment>
<evidence type="ECO:0000313" key="5">
    <source>
        <dbReference type="EMBL" id="ECA5343076.1"/>
    </source>
</evidence>
<dbReference type="Pfam" id="PF10502">
    <property type="entry name" value="Peptidase_S26"/>
    <property type="match status" value="1"/>
</dbReference>
<evidence type="ECO:0000313" key="4">
    <source>
        <dbReference type="EMBL" id="APA22831.1"/>
    </source>
</evidence>
<dbReference type="GO" id="GO:0009003">
    <property type="term" value="F:signal peptidase activity"/>
    <property type="evidence" value="ECO:0007669"/>
    <property type="project" value="UniProtKB-EC"/>
</dbReference>
<feature type="transmembrane region" description="Helical" evidence="2">
    <location>
        <begin position="16"/>
        <end position="34"/>
    </location>
</feature>
<dbReference type="EMBL" id="DAAGLI010000039">
    <property type="protein sequence ID" value="HAB3533088.1"/>
    <property type="molecule type" value="Genomic_DNA"/>
</dbReference>
<dbReference type="InterPro" id="IPR000223">
    <property type="entry name" value="Pept_S26A_signal_pept_1"/>
</dbReference>
<dbReference type="EC" id="3.4.21.89" evidence="2"/>
<accession>A0A077W5R0</accession>
<dbReference type="EMBL" id="AALLDS010000024">
    <property type="protein sequence ID" value="EDA7614489.1"/>
    <property type="molecule type" value="Genomic_DNA"/>
</dbReference>
<dbReference type="NCBIfam" id="TIGR02227">
    <property type="entry name" value="sigpep_I_bact"/>
    <property type="match status" value="1"/>
</dbReference>
<comment type="subcellular location">
    <subcellularLocation>
        <location evidence="2">Membrane</location>
        <topology evidence="2">Multi-pass membrane protein</topology>
    </subcellularLocation>
</comment>
<dbReference type="GO" id="GO:0006465">
    <property type="term" value="P:signal peptide processing"/>
    <property type="evidence" value="ECO:0007669"/>
    <property type="project" value="InterPro"/>
</dbReference>
<evidence type="ECO:0000256" key="1">
    <source>
        <dbReference type="ARBA" id="ARBA00019232"/>
    </source>
</evidence>
<geneLocation type="plasmid" evidence="4">
    <name>pIMP4-SEM1</name>
</geneLocation>
<dbReference type="InterPro" id="IPR019533">
    <property type="entry name" value="Peptidase_S26"/>
</dbReference>
<evidence type="ECO:0000256" key="2">
    <source>
        <dbReference type="RuleBase" id="RU362042"/>
    </source>
</evidence>
<sequence length="170" mass="19410">MSDYIPKKRGLLILDWYVPLNILLLILVMCVFFTRYTFGYGLLNGCLPADFYMIDHSDKSIKTGELIAFNMPKSVRFIPENERVIKIVAGVGGDKLKVTMDGVYNGDKFFEANARRISKKYNIPSILIEKELIIPEGEVFLIGQTDHSWDSRFWGTVKLNSVIGKTYAIF</sequence>
<gene>
    <name evidence="7" type="primary">lepB</name>
    <name evidence="6" type="ORF">A3V89_17130</name>
    <name evidence="5" type="ORF">ELS01_22115</name>
    <name evidence="7" type="ORF">GJE27_25255</name>
</gene>
<reference evidence="4" key="1">
    <citation type="journal article" date="2016" name="Sci. Rep.">
        <title>Isolation and plasmid characterization of carbapenemase (IMP-4) producing Salmonella enterica Typhimurium from cats.</title>
        <authorList>
            <person name="Abraham S."/>
            <person name="O'Dea M."/>
            <person name="Trott D.J."/>
            <person name="Abraham R.J."/>
            <person name="Hughes D."/>
            <person name="Pang S."/>
            <person name="McKew G."/>
            <person name="Cheong E.Y."/>
            <person name="Merlino J."/>
            <person name="Saputra S."/>
            <person name="Malik R."/>
            <person name="Gottlieb T."/>
        </authorList>
    </citation>
    <scope>NUCLEOTIDE SEQUENCE</scope>
    <source>
        <strain evidence="4">MU1</strain>
        <plasmid evidence="4">pIMP4-SEM1</plasmid>
    </source>
</reference>
<keyword evidence="4" id="KW-0614">Plasmid</keyword>
<proteinExistence type="inferred from homology"/>
<comment type="similarity">
    <text evidence="2">Belongs to the peptidase S26 family.</text>
</comment>
<name>A0A077W5R0_SALTM</name>